<gene>
    <name evidence="5" type="ORF">HMPREF9446_03133</name>
</gene>
<dbReference type="Pfam" id="PF26334">
    <property type="entry name" value="Gtf3_N"/>
    <property type="match status" value="1"/>
</dbReference>
<evidence type="ECO:0000259" key="4">
    <source>
        <dbReference type="Pfam" id="PF26337"/>
    </source>
</evidence>
<evidence type="ECO:0000256" key="2">
    <source>
        <dbReference type="SAM" id="Phobius"/>
    </source>
</evidence>
<dbReference type="STRING" id="763034.HMPREF9446_03133"/>
<keyword evidence="6" id="KW-1185">Reference proteome</keyword>
<feature type="transmembrane region" description="Helical" evidence="2">
    <location>
        <begin position="99"/>
        <end position="119"/>
    </location>
</feature>
<evidence type="ECO:0000313" key="6">
    <source>
        <dbReference type="Proteomes" id="UP000003416"/>
    </source>
</evidence>
<feature type="domain" description="Glucosyltransferase 3-like C-terminal" evidence="4">
    <location>
        <begin position="226"/>
        <end position="394"/>
    </location>
</feature>
<keyword evidence="2" id="KW-0472">Membrane</keyword>
<dbReference type="Pfam" id="PF26337">
    <property type="entry name" value="Gtf3_C"/>
    <property type="match status" value="1"/>
</dbReference>
<dbReference type="eggNOG" id="COG0438">
    <property type="taxonomic scope" value="Bacteria"/>
</dbReference>
<name>F3PWJ7_9BACE</name>
<dbReference type="AlphaFoldDB" id="F3PWJ7"/>
<reference evidence="5 6" key="1">
    <citation type="submission" date="2011-02" db="EMBL/GenBank/DDBJ databases">
        <authorList>
            <person name="Weinstock G."/>
            <person name="Sodergren E."/>
            <person name="Clifton S."/>
            <person name="Fulton L."/>
            <person name="Fulton B."/>
            <person name="Courtney L."/>
            <person name="Fronick C."/>
            <person name="Harrison M."/>
            <person name="Strong C."/>
            <person name="Farmer C."/>
            <person name="Delahaunty K."/>
            <person name="Markovic C."/>
            <person name="Hall O."/>
            <person name="Minx P."/>
            <person name="Tomlinson C."/>
            <person name="Mitreva M."/>
            <person name="Hou S."/>
            <person name="Chen J."/>
            <person name="Wollam A."/>
            <person name="Pepin K.H."/>
            <person name="Johnson M."/>
            <person name="Bhonagiri V."/>
            <person name="Zhang X."/>
            <person name="Suruliraj S."/>
            <person name="Warren W."/>
            <person name="Chinwalla A."/>
            <person name="Mardis E.R."/>
            <person name="Wilson R.K."/>
        </authorList>
    </citation>
    <scope>NUCLEOTIDE SEQUENCE [LARGE SCALE GENOMIC DNA]</scope>
    <source>
        <strain evidence="5 6">YIT 12057</strain>
    </source>
</reference>
<proteinExistence type="predicted"/>
<keyword evidence="2" id="KW-0812">Transmembrane</keyword>
<feature type="domain" description="Glucosyltransferase 3-like N-terminal" evidence="3">
    <location>
        <begin position="61"/>
        <end position="200"/>
    </location>
</feature>
<keyword evidence="2" id="KW-1133">Transmembrane helix</keyword>
<organism evidence="5 6">
    <name type="scientific">Bacteroides fluxus YIT 12057</name>
    <dbReference type="NCBI Taxonomy" id="763034"/>
    <lineage>
        <taxon>Bacteria</taxon>
        <taxon>Pseudomonadati</taxon>
        <taxon>Bacteroidota</taxon>
        <taxon>Bacteroidia</taxon>
        <taxon>Bacteroidales</taxon>
        <taxon>Bacteroidaceae</taxon>
        <taxon>Bacteroides</taxon>
    </lineage>
</organism>
<comment type="caution">
    <text evidence="5">The sequence shown here is derived from an EMBL/GenBank/DDBJ whole genome shotgun (WGS) entry which is preliminary data.</text>
</comment>
<dbReference type="HOGENOM" id="CLU_057651_1_0_10"/>
<dbReference type="Proteomes" id="UP000003416">
    <property type="component" value="Unassembled WGS sequence"/>
</dbReference>
<feature type="transmembrane region" description="Helical" evidence="2">
    <location>
        <begin position="20"/>
        <end position="42"/>
    </location>
</feature>
<dbReference type="InterPro" id="IPR058591">
    <property type="entry name" value="Gtf3_N"/>
</dbReference>
<accession>F3PWJ7</accession>
<keyword evidence="1" id="KW-0808">Transferase</keyword>
<dbReference type="SUPFAM" id="SSF53756">
    <property type="entry name" value="UDP-Glycosyltransferase/glycogen phosphorylase"/>
    <property type="match status" value="1"/>
</dbReference>
<dbReference type="Gene3D" id="3.40.50.2000">
    <property type="entry name" value="Glycogen Phosphorylase B"/>
    <property type="match status" value="2"/>
</dbReference>
<dbReference type="EMBL" id="AFBN01000096">
    <property type="protein sequence ID" value="EGF51926.1"/>
    <property type="molecule type" value="Genomic_DNA"/>
</dbReference>
<protein>
    <recommendedName>
        <fullName evidence="7">Galactofuranosyltransferase</fullName>
    </recommendedName>
</protein>
<evidence type="ECO:0000256" key="1">
    <source>
        <dbReference type="ARBA" id="ARBA00022679"/>
    </source>
</evidence>
<dbReference type="InterPro" id="IPR058592">
    <property type="entry name" value="Gtf3_C"/>
</dbReference>
<evidence type="ECO:0000313" key="5">
    <source>
        <dbReference type="EMBL" id="EGF51926.1"/>
    </source>
</evidence>
<evidence type="ECO:0008006" key="7">
    <source>
        <dbReference type="Google" id="ProtNLM"/>
    </source>
</evidence>
<evidence type="ECO:0000259" key="3">
    <source>
        <dbReference type="Pfam" id="PF26334"/>
    </source>
</evidence>
<sequence length="405" mass="45592">MEEPEIFKYSFGDALGDHKITFVCHITCFSILLLTFVFIDLFKSVNDINLCFYIKLKSMVCYLSKSYKEVNSAGSKAKMDIERIMEDLGFRNVGLRQALFSNAVIAYFYTLFSVLKGIFCLHKDDVLVLQYPLKKYYSFICNAAHWKGCKVITVIHDLGSFRRKRLTVEQEIARLNHSDYVIAHNKKMKGWLENHGCKALLGTLGIFDYLSSTMASAPEPSETFRVLYAGGLSLRKNAFLYEVGKYIHSSCRFSLYGNGFELENAAGKEFFDYMGFVSSDDLIAGAQGDFGLVWDGASVSSCTGDFGEYLQYNNPHKTSLYIRCNLPVIIWNKAALADFVRENGIGLCLDSLEDLDATLAALTPEQYQTMKRNVVAVSDRLAGGGFFTQAVMDAIETLKKERNDC</sequence>